<dbReference type="RefSeq" id="XP_013379430.1">
    <property type="nucleotide sequence ID" value="XM_013523976.1"/>
</dbReference>
<accession>A0A1S3GZX8</accession>
<comment type="subcellular location">
    <subcellularLocation>
        <location evidence="1">Nucleus envelope</location>
    </subcellularLocation>
</comment>
<dbReference type="GO" id="GO:0016055">
    <property type="term" value="P:Wnt signaling pathway"/>
    <property type="evidence" value="ECO:0007669"/>
    <property type="project" value="UniProtKB-KW"/>
</dbReference>
<comment type="similarity">
    <text evidence="2">Belongs to the CUSTOS family.</text>
</comment>
<gene>
    <name evidence="9" type="primary">LOC106150940</name>
</gene>
<evidence type="ECO:0000256" key="2">
    <source>
        <dbReference type="ARBA" id="ARBA00008632"/>
    </source>
</evidence>
<organism evidence="8 9">
    <name type="scientific">Lingula anatina</name>
    <name type="common">Brachiopod</name>
    <name type="synonym">Lingula unguis</name>
    <dbReference type="NCBI Taxonomy" id="7574"/>
    <lineage>
        <taxon>Eukaryota</taxon>
        <taxon>Metazoa</taxon>
        <taxon>Spiralia</taxon>
        <taxon>Lophotrochozoa</taxon>
        <taxon>Brachiopoda</taxon>
        <taxon>Linguliformea</taxon>
        <taxon>Lingulata</taxon>
        <taxon>Lingulida</taxon>
        <taxon>Linguloidea</taxon>
        <taxon>Lingulidae</taxon>
        <taxon>Lingula</taxon>
    </lineage>
</organism>
<dbReference type="AlphaFoldDB" id="A0A1S3GZX8"/>
<keyword evidence="4" id="KW-0217">Developmental protein</keyword>
<evidence type="ECO:0000256" key="3">
    <source>
        <dbReference type="ARBA" id="ARBA00013465"/>
    </source>
</evidence>
<dbReference type="InterPro" id="IPR026694">
    <property type="entry name" value="CUSTOS"/>
</dbReference>
<reference evidence="9" key="1">
    <citation type="submission" date="2025-08" db="UniProtKB">
        <authorList>
            <consortium name="RefSeq"/>
        </authorList>
    </citation>
    <scope>IDENTIFICATION</scope>
    <source>
        <tissue evidence="9">Gonads</tissue>
    </source>
</reference>
<keyword evidence="5" id="KW-0879">Wnt signaling pathway</keyword>
<dbReference type="GO" id="GO:0005635">
    <property type="term" value="C:nuclear envelope"/>
    <property type="evidence" value="ECO:0007669"/>
    <property type="project" value="UniProtKB-SubCell"/>
</dbReference>
<proteinExistence type="inferred from homology"/>
<protein>
    <recommendedName>
        <fullName evidence="3">Protein CUSTOS</fullName>
    </recommendedName>
</protein>
<evidence type="ECO:0000256" key="5">
    <source>
        <dbReference type="ARBA" id="ARBA00022687"/>
    </source>
</evidence>
<keyword evidence="6" id="KW-0539">Nucleus</keyword>
<dbReference type="Proteomes" id="UP000085678">
    <property type="component" value="Unplaced"/>
</dbReference>
<name>A0A1S3GZX8_LINAN</name>
<feature type="compositionally biased region" description="Basic and acidic residues" evidence="7">
    <location>
        <begin position="103"/>
        <end position="121"/>
    </location>
</feature>
<dbReference type="PANTHER" id="PTHR14482">
    <property type="entry name" value="CHROMOSOME 12 ORF 43 HOMOLOG"/>
    <property type="match status" value="1"/>
</dbReference>
<dbReference type="GeneID" id="106150940"/>
<evidence type="ECO:0000313" key="9">
    <source>
        <dbReference type="RefSeq" id="XP_013379430.1"/>
    </source>
</evidence>
<dbReference type="InParanoid" id="A0A1S3GZX8"/>
<feature type="region of interest" description="Disordered" evidence="7">
    <location>
        <begin position="81"/>
        <end position="121"/>
    </location>
</feature>
<sequence>MSTTSTESDEDERRRLQDAVVDICPVVKSNHHTVKQGGKRLDSVVESADVQGLEITSEFKTFLAGKLSKVLDDSIEETQTLVQTSEQSKSSDDSDFKLFSTSHSHDEVKNKYVQKETKNVH</sequence>
<evidence type="ECO:0000256" key="7">
    <source>
        <dbReference type="SAM" id="MobiDB-lite"/>
    </source>
</evidence>
<dbReference type="PANTHER" id="PTHR14482:SF0">
    <property type="entry name" value="PROTEIN CUSTOS"/>
    <property type="match status" value="1"/>
</dbReference>
<evidence type="ECO:0000256" key="1">
    <source>
        <dbReference type="ARBA" id="ARBA00004259"/>
    </source>
</evidence>
<evidence type="ECO:0000313" key="8">
    <source>
        <dbReference type="Proteomes" id="UP000085678"/>
    </source>
</evidence>
<keyword evidence="8" id="KW-1185">Reference proteome</keyword>
<dbReference type="KEGG" id="lak:106150940"/>
<evidence type="ECO:0000256" key="6">
    <source>
        <dbReference type="ARBA" id="ARBA00023242"/>
    </source>
</evidence>
<evidence type="ECO:0000256" key="4">
    <source>
        <dbReference type="ARBA" id="ARBA00022473"/>
    </source>
</evidence>